<name>A0A4Y7PKD5_9AGAM</name>
<dbReference type="AlphaFoldDB" id="A0A4Y7PKD5"/>
<dbReference type="STRING" id="50990.A0A4Y7PKD5"/>
<dbReference type="InterPro" id="IPR000210">
    <property type="entry name" value="BTB/POZ_dom"/>
</dbReference>
<dbReference type="Proteomes" id="UP000294933">
    <property type="component" value="Unassembled WGS sequence"/>
</dbReference>
<dbReference type="EMBL" id="ML170270">
    <property type="protein sequence ID" value="TDL15568.1"/>
    <property type="molecule type" value="Genomic_DNA"/>
</dbReference>
<dbReference type="VEuPathDB" id="FungiDB:BD410DRAFT_853551"/>
<evidence type="ECO:0000313" key="2">
    <source>
        <dbReference type="EMBL" id="TDL15568.1"/>
    </source>
</evidence>
<evidence type="ECO:0000313" key="3">
    <source>
        <dbReference type="Proteomes" id="UP000294933"/>
    </source>
</evidence>
<organism evidence="2 3">
    <name type="scientific">Rickenella mellea</name>
    <dbReference type="NCBI Taxonomy" id="50990"/>
    <lineage>
        <taxon>Eukaryota</taxon>
        <taxon>Fungi</taxon>
        <taxon>Dikarya</taxon>
        <taxon>Basidiomycota</taxon>
        <taxon>Agaricomycotina</taxon>
        <taxon>Agaricomycetes</taxon>
        <taxon>Hymenochaetales</taxon>
        <taxon>Rickenellaceae</taxon>
        <taxon>Rickenella</taxon>
    </lineage>
</organism>
<dbReference type="OrthoDB" id="3204157at2759"/>
<dbReference type="PROSITE" id="PS50097">
    <property type="entry name" value="BTB"/>
    <property type="match status" value="1"/>
</dbReference>
<gene>
    <name evidence="2" type="ORF">BD410DRAFT_853551</name>
</gene>
<sequence>MMNETDHKQNDLNPFPDRQRHPNLWFEDGNIVLSTNLSIFRVHRGLLSLNSPVFANMLSELQPDVTKTAFHCLPGIPVLEICDDDEQFTLCDFATTRGAYYQKGMPTTF</sequence>
<reference evidence="2 3" key="1">
    <citation type="submission" date="2018-06" db="EMBL/GenBank/DDBJ databases">
        <title>A transcriptomic atlas of mushroom development highlights an independent origin of complex multicellularity.</title>
        <authorList>
            <consortium name="DOE Joint Genome Institute"/>
            <person name="Krizsan K."/>
            <person name="Almasi E."/>
            <person name="Merenyi Z."/>
            <person name="Sahu N."/>
            <person name="Viragh M."/>
            <person name="Koszo T."/>
            <person name="Mondo S."/>
            <person name="Kiss B."/>
            <person name="Balint B."/>
            <person name="Kues U."/>
            <person name="Barry K."/>
            <person name="Hegedus J.C."/>
            <person name="Henrissat B."/>
            <person name="Johnson J."/>
            <person name="Lipzen A."/>
            <person name="Ohm R."/>
            <person name="Nagy I."/>
            <person name="Pangilinan J."/>
            <person name="Yan J."/>
            <person name="Xiong Y."/>
            <person name="Grigoriev I.V."/>
            <person name="Hibbett D.S."/>
            <person name="Nagy L.G."/>
        </authorList>
    </citation>
    <scope>NUCLEOTIDE SEQUENCE [LARGE SCALE GENOMIC DNA]</scope>
    <source>
        <strain evidence="2 3">SZMC22713</strain>
    </source>
</reference>
<feature type="domain" description="BTB" evidence="1">
    <location>
        <begin position="29"/>
        <end position="60"/>
    </location>
</feature>
<proteinExistence type="predicted"/>
<keyword evidence="3" id="KW-1185">Reference proteome</keyword>
<evidence type="ECO:0000259" key="1">
    <source>
        <dbReference type="PROSITE" id="PS50097"/>
    </source>
</evidence>
<protein>
    <recommendedName>
        <fullName evidence="1">BTB domain-containing protein</fullName>
    </recommendedName>
</protein>
<accession>A0A4Y7PKD5</accession>